<name>A0AAW1D2P8_9HEMI</name>
<dbReference type="Proteomes" id="UP001461498">
    <property type="component" value="Unassembled WGS sequence"/>
</dbReference>
<evidence type="ECO:0000313" key="2">
    <source>
        <dbReference type="EMBL" id="KAK9504797.1"/>
    </source>
</evidence>
<organism evidence="2 3">
    <name type="scientific">Rhynocoris fuscipes</name>
    <dbReference type="NCBI Taxonomy" id="488301"/>
    <lineage>
        <taxon>Eukaryota</taxon>
        <taxon>Metazoa</taxon>
        <taxon>Ecdysozoa</taxon>
        <taxon>Arthropoda</taxon>
        <taxon>Hexapoda</taxon>
        <taxon>Insecta</taxon>
        <taxon>Pterygota</taxon>
        <taxon>Neoptera</taxon>
        <taxon>Paraneoptera</taxon>
        <taxon>Hemiptera</taxon>
        <taxon>Heteroptera</taxon>
        <taxon>Panheteroptera</taxon>
        <taxon>Cimicomorpha</taxon>
        <taxon>Reduviidae</taxon>
        <taxon>Harpactorinae</taxon>
        <taxon>Harpactorini</taxon>
        <taxon>Rhynocoris</taxon>
    </lineage>
</organism>
<dbReference type="EMBL" id="JAPXFL010000006">
    <property type="protein sequence ID" value="KAK9504797.1"/>
    <property type="molecule type" value="Genomic_DNA"/>
</dbReference>
<gene>
    <name evidence="2" type="ORF">O3M35_008982</name>
</gene>
<comment type="caution">
    <text evidence="2">The sequence shown here is derived from an EMBL/GenBank/DDBJ whole genome shotgun (WGS) entry which is preliminary data.</text>
</comment>
<protein>
    <submittedName>
        <fullName evidence="2">Uncharacterized protein</fullName>
    </submittedName>
</protein>
<feature type="chain" id="PRO_5043799759" evidence="1">
    <location>
        <begin position="19"/>
        <end position="113"/>
    </location>
</feature>
<sequence length="113" mass="13095">MILIFAIILLHFPAFIQCEELNLNNFPAVIYNPWFSYVMFRWMLISNPELLQKLLSFYPEHMTSYNGLAKTEYVNTVKSSSSTTFHFYHQVQNIQNSQICGSDSFQSIQLGSG</sequence>
<evidence type="ECO:0000256" key="1">
    <source>
        <dbReference type="SAM" id="SignalP"/>
    </source>
</evidence>
<dbReference type="AlphaFoldDB" id="A0AAW1D2P8"/>
<keyword evidence="1" id="KW-0732">Signal</keyword>
<proteinExistence type="predicted"/>
<evidence type="ECO:0000313" key="3">
    <source>
        <dbReference type="Proteomes" id="UP001461498"/>
    </source>
</evidence>
<reference evidence="2 3" key="1">
    <citation type="submission" date="2022-12" db="EMBL/GenBank/DDBJ databases">
        <title>Chromosome-level genome assembly of true bugs.</title>
        <authorList>
            <person name="Ma L."/>
            <person name="Li H."/>
        </authorList>
    </citation>
    <scope>NUCLEOTIDE SEQUENCE [LARGE SCALE GENOMIC DNA]</scope>
    <source>
        <strain evidence="2">Lab_2022b</strain>
    </source>
</reference>
<feature type="signal peptide" evidence="1">
    <location>
        <begin position="1"/>
        <end position="18"/>
    </location>
</feature>
<accession>A0AAW1D2P8</accession>
<keyword evidence="3" id="KW-1185">Reference proteome</keyword>